<evidence type="ECO:0000313" key="3">
    <source>
        <dbReference type="EMBL" id="MCY9532990.1"/>
    </source>
</evidence>
<dbReference type="RefSeq" id="WP_268633067.1">
    <property type="nucleotide sequence ID" value="NZ_JAMDLY010000024.1"/>
</dbReference>
<proteinExistence type="predicted"/>
<sequence length="186" mass="20528">MRKGIIVTTVVSLLLAGSVAGAAGSSLIGKKVAKEVQIEVDGKKTKSPAVIIDGVTYAPVREVGEMTGRAVKYEKGIVVMMSGGVGVGEEVGQLNPSIDSLNNEVKYRQEKIALNRDIIERQQRSNEESIKKYEENIMYKESNVKFTDTETYAYSKNKIETLTAENEKLEKEIAELERQKSELLAK</sequence>
<protein>
    <submittedName>
        <fullName evidence="3">V-type ATPase subunit a family protein</fullName>
    </submittedName>
</protein>
<evidence type="ECO:0000313" key="4">
    <source>
        <dbReference type="Proteomes" id="UP001527090"/>
    </source>
</evidence>
<feature type="coiled-coil region" evidence="1">
    <location>
        <begin position="116"/>
        <end position="186"/>
    </location>
</feature>
<gene>
    <name evidence="3" type="ORF">M5X04_27140</name>
</gene>
<feature type="chain" id="PRO_5046271386" evidence="2">
    <location>
        <begin position="23"/>
        <end position="186"/>
    </location>
</feature>
<keyword evidence="4" id="KW-1185">Reference proteome</keyword>
<evidence type="ECO:0000256" key="2">
    <source>
        <dbReference type="SAM" id="SignalP"/>
    </source>
</evidence>
<keyword evidence="1" id="KW-0175">Coiled coil</keyword>
<comment type="caution">
    <text evidence="3">The sequence shown here is derived from an EMBL/GenBank/DDBJ whole genome shotgun (WGS) entry which is preliminary data.</text>
</comment>
<organism evidence="3 4">
    <name type="scientific">Paenibacillus alvei</name>
    <name type="common">Bacillus alvei</name>
    <dbReference type="NCBI Taxonomy" id="44250"/>
    <lineage>
        <taxon>Bacteria</taxon>
        <taxon>Bacillati</taxon>
        <taxon>Bacillota</taxon>
        <taxon>Bacilli</taxon>
        <taxon>Bacillales</taxon>
        <taxon>Paenibacillaceae</taxon>
        <taxon>Paenibacillus</taxon>
    </lineage>
</organism>
<accession>A0ABT4EH90</accession>
<keyword evidence="2" id="KW-0732">Signal</keyword>
<evidence type="ECO:0000256" key="1">
    <source>
        <dbReference type="SAM" id="Coils"/>
    </source>
</evidence>
<dbReference type="Proteomes" id="UP001527090">
    <property type="component" value="Unassembled WGS sequence"/>
</dbReference>
<dbReference type="EMBL" id="JAMDLY010000024">
    <property type="protein sequence ID" value="MCY9532990.1"/>
    <property type="molecule type" value="Genomic_DNA"/>
</dbReference>
<name>A0ABT4EH90_PAEAL</name>
<feature type="signal peptide" evidence="2">
    <location>
        <begin position="1"/>
        <end position="22"/>
    </location>
</feature>
<reference evidence="3 4" key="1">
    <citation type="submission" date="2022-05" db="EMBL/GenBank/DDBJ databases">
        <title>Genome Sequencing of Bee-Associated Microbes.</title>
        <authorList>
            <person name="Dunlap C."/>
        </authorList>
    </citation>
    <scope>NUCLEOTIDE SEQUENCE [LARGE SCALE GENOMIC DNA]</scope>
    <source>
        <strain evidence="3 4">NRRL NRS-750</strain>
    </source>
</reference>